<proteinExistence type="predicted"/>
<keyword evidence="3" id="KW-1185">Reference proteome</keyword>
<organism evidence="2 3">
    <name type="scientific">Niastella koreensis</name>
    <dbReference type="NCBI Taxonomy" id="354356"/>
    <lineage>
        <taxon>Bacteria</taxon>
        <taxon>Pseudomonadati</taxon>
        <taxon>Bacteroidota</taxon>
        <taxon>Chitinophagia</taxon>
        <taxon>Chitinophagales</taxon>
        <taxon>Chitinophagaceae</taxon>
        <taxon>Niastella</taxon>
    </lineage>
</organism>
<evidence type="ECO:0000313" key="3">
    <source>
        <dbReference type="Proteomes" id="UP000192277"/>
    </source>
</evidence>
<evidence type="ECO:0000313" key="2">
    <source>
        <dbReference type="EMBL" id="OQP45105.1"/>
    </source>
</evidence>
<comment type="caution">
    <text evidence="2">The sequence shown here is derived from an EMBL/GenBank/DDBJ whole genome shotgun (WGS) entry which is preliminary data.</text>
</comment>
<feature type="domain" description="SMODS-associated and fused to various effectors" evidence="1">
    <location>
        <begin position="68"/>
        <end position="260"/>
    </location>
</feature>
<sequence>MEIPKGILLVLHNGFAKITVTEALSALPSTFHSLDREIVEVSYSHLIDLSKLYDTGYEQFALEHRRIFANKIAPHLTNHPDYKTVYFGLAPIPLCIDFGHLFHNHRDFLIFHKHHVTKEWYIDLGATDNLNPINITGIPDINQKGISNALIRLGISHPINPEDTFEILPNAAEIDIALENPDEDAITTPNSLVEVGMAVKEAFDQLSNNRSNINRIHLFASIGCGMAFTIGTKISPNIHSYIQTYQYSRTRDPKYTKALLIKSQLRTERKIGETEREIIDRLRLISNEELVNKIHKYMDHNENMSRNRIWYQGIIPRLKPEIMSEDFWKDLPALYETSLKNDSFDLETKTVDGFYWSKNKWVIDDGFYLSIHNRIESEGDILQAIRLFLFHEALHYKKHKLNSYTVIEIGSFPKVLETADYQADVYAIINEYGYYAQMIKEVNNTKDFFLNAIKVATETMWSFDDCGVELEEIQIRRLNRYMIWYWQFARIEQEGNDLNSIISILEEKPVIEINGLRTKEENNRFFYLLERRKDSPLELAIFHKNELLRNGSALNMPIENLVNGVKSMNGEMILDVMRSFVSQK</sequence>
<reference evidence="2 3" key="1">
    <citation type="submission" date="2016-04" db="EMBL/GenBank/DDBJ databases">
        <authorList>
            <person name="Chen L."/>
            <person name="Zhuang W."/>
            <person name="Wang G."/>
        </authorList>
    </citation>
    <scope>NUCLEOTIDE SEQUENCE [LARGE SCALE GENOMIC DNA]</scope>
    <source>
        <strain evidence="3">GR20</strain>
    </source>
</reference>
<dbReference type="Proteomes" id="UP000192277">
    <property type="component" value="Unassembled WGS sequence"/>
</dbReference>
<dbReference type="EMBL" id="LWBO01000022">
    <property type="protein sequence ID" value="OQP45105.1"/>
    <property type="molecule type" value="Genomic_DNA"/>
</dbReference>
<name>A0ABX3NSR2_9BACT</name>
<gene>
    <name evidence="2" type="ORF">A4D02_34715</name>
</gene>
<dbReference type="InterPro" id="IPR040836">
    <property type="entry name" value="SAVED"/>
</dbReference>
<accession>A0ABX3NSR2</accession>
<dbReference type="RefSeq" id="WP_014222140.1">
    <property type="nucleotide sequence ID" value="NZ_LWBO01000022.1"/>
</dbReference>
<evidence type="ECO:0000259" key="1">
    <source>
        <dbReference type="Pfam" id="PF18145"/>
    </source>
</evidence>
<dbReference type="NCBIfam" id="NF033611">
    <property type="entry name" value="SAVED"/>
    <property type="match status" value="1"/>
</dbReference>
<dbReference type="Pfam" id="PF18145">
    <property type="entry name" value="SAVED"/>
    <property type="match status" value="1"/>
</dbReference>
<protein>
    <recommendedName>
        <fullName evidence="1">SMODS-associated and fused to various effectors domain-containing protein</fullName>
    </recommendedName>
</protein>